<sequence>MNQKFHVIIRGEKQSERVVCSLFWESDMKSGLVVYDSIHLVINAESQSMFHKMMLKAKLGNQAFAILILKQNSRSNKKVSPNVKLDFDYEKKKIRWLSRSISKSLCYK</sequence>
<proteinExistence type="predicted"/>
<comment type="caution">
    <text evidence="1">The sequence shown here is derived from an EMBL/GenBank/DDBJ whole genome shotgun (WGS) entry which is preliminary data.</text>
</comment>
<evidence type="ECO:0000313" key="1">
    <source>
        <dbReference type="EMBL" id="KAI4354952.1"/>
    </source>
</evidence>
<organism evidence="1 2">
    <name type="scientific">Bauhinia variegata</name>
    <name type="common">Purple orchid tree</name>
    <name type="synonym">Phanera variegata</name>
    <dbReference type="NCBI Taxonomy" id="167791"/>
    <lineage>
        <taxon>Eukaryota</taxon>
        <taxon>Viridiplantae</taxon>
        <taxon>Streptophyta</taxon>
        <taxon>Embryophyta</taxon>
        <taxon>Tracheophyta</taxon>
        <taxon>Spermatophyta</taxon>
        <taxon>Magnoliopsida</taxon>
        <taxon>eudicotyledons</taxon>
        <taxon>Gunneridae</taxon>
        <taxon>Pentapetalae</taxon>
        <taxon>rosids</taxon>
        <taxon>fabids</taxon>
        <taxon>Fabales</taxon>
        <taxon>Fabaceae</taxon>
        <taxon>Cercidoideae</taxon>
        <taxon>Cercideae</taxon>
        <taxon>Bauhiniinae</taxon>
        <taxon>Bauhinia</taxon>
    </lineage>
</organism>
<accession>A0ACB9Q2E6</accession>
<dbReference type="Proteomes" id="UP000828941">
    <property type="component" value="Chromosome 2"/>
</dbReference>
<evidence type="ECO:0000313" key="2">
    <source>
        <dbReference type="Proteomes" id="UP000828941"/>
    </source>
</evidence>
<gene>
    <name evidence="1" type="ORF">L6164_003772</name>
</gene>
<keyword evidence="2" id="KW-1185">Reference proteome</keyword>
<dbReference type="EMBL" id="CM039427">
    <property type="protein sequence ID" value="KAI4354952.1"/>
    <property type="molecule type" value="Genomic_DNA"/>
</dbReference>
<name>A0ACB9Q2E6_BAUVA</name>
<protein>
    <submittedName>
        <fullName evidence="1">Uncharacterized protein</fullName>
    </submittedName>
</protein>
<reference evidence="1 2" key="1">
    <citation type="journal article" date="2022" name="DNA Res.">
        <title>Chromosomal-level genome assembly of the orchid tree Bauhinia variegata (Leguminosae; Cercidoideae) supports the allotetraploid origin hypothesis of Bauhinia.</title>
        <authorList>
            <person name="Zhong Y."/>
            <person name="Chen Y."/>
            <person name="Zheng D."/>
            <person name="Pang J."/>
            <person name="Liu Y."/>
            <person name="Luo S."/>
            <person name="Meng S."/>
            <person name="Qian L."/>
            <person name="Wei D."/>
            <person name="Dai S."/>
            <person name="Zhou R."/>
        </authorList>
    </citation>
    <scope>NUCLEOTIDE SEQUENCE [LARGE SCALE GENOMIC DNA]</scope>
    <source>
        <strain evidence="1">BV-YZ2020</strain>
    </source>
</reference>